<dbReference type="EMBL" id="LK931336">
    <property type="protein sequence ID" value="CDZ86234.1"/>
    <property type="molecule type" value="Genomic_DNA"/>
</dbReference>
<gene>
    <name evidence="1" type="primary">hofM</name>
    <name evidence="1" type="ORF">BN1086_04478</name>
</gene>
<dbReference type="SUPFAM" id="SSF53067">
    <property type="entry name" value="Actin-like ATPase domain"/>
    <property type="match status" value="1"/>
</dbReference>
<organism evidence="1">
    <name type="scientific">Citrobacter koseri</name>
    <name type="common">Citrobacter diversus</name>
    <dbReference type="NCBI Taxonomy" id="545"/>
    <lineage>
        <taxon>Bacteria</taxon>
        <taxon>Pseudomonadati</taxon>
        <taxon>Pseudomonadota</taxon>
        <taxon>Gammaproteobacteria</taxon>
        <taxon>Enterobacterales</taxon>
        <taxon>Enterobacteriaceae</taxon>
        <taxon>Citrobacter</taxon>
    </lineage>
</organism>
<accession>A0A078LPG8</accession>
<dbReference type="InterPro" id="IPR043129">
    <property type="entry name" value="ATPase_NBD"/>
</dbReference>
<reference evidence="1" key="1">
    <citation type="submission" date="2014-06" db="EMBL/GenBank/DDBJ databases">
        <authorList>
            <person name="Urmite Genomes Urmite Genomes"/>
        </authorList>
    </citation>
    <scope>NUCLEOTIDE SEQUENCE</scope>
</reference>
<sequence length="259" mass="29270">MAFRFWQIGLHIQQHEALAVAVVRGASGWSLQRWWRVPLAERTFVDGHLREPEQLVDALLPWRRSLPHRHHIYLSFPASRTLQKHVPRPEMALREREQTAWLTGAMARELDMPPDALRFDYREDTLTPAFNVTAAQSKEVATLLTLAQKLKMQVTAITPDACALQRFIPYLLAHQQCLAWRDEEQWLWATRYAWGRKLLQEAACADSLAATLSIAPESLTVCGAGGFEPWCAVAIRQPPVPPEGHTFAIALGLAMGAPR</sequence>
<dbReference type="AlphaFoldDB" id="A0A078LPG8"/>
<protein>
    <submittedName>
        <fullName evidence="1">Fimbrial protein HofM</fullName>
    </submittedName>
</protein>
<dbReference type="RefSeq" id="WP_200075932.1">
    <property type="nucleotide sequence ID" value="NZ_JADVIJ010000004.1"/>
</dbReference>
<proteinExistence type="predicted"/>
<evidence type="ECO:0000313" key="1">
    <source>
        <dbReference type="EMBL" id="CDZ86234.1"/>
    </source>
</evidence>
<name>A0A078LPG8_CITKO</name>
<dbReference type="PATRIC" id="fig|545.12.peg.4493"/>